<feature type="domain" description="Amidohydrolase 3" evidence="2">
    <location>
        <begin position="85"/>
        <end position="598"/>
    </location>
</feature>
<accession>A0A918CA42</accession>
<gene>
    <name evidence="3" type="ORF">GCM10010196_03440</name>
</gene>
<dbReference type="CDD" id="cd01300">
    <property type="entry name" value="YtcJ_like"/>
    <property type="match status" value="1"/>
</dbReference>
<sequence length="601" mass="63504">MRNPTRTRRLVAIGTAAVVTGLLAACTPAAPASDADAADTVLTNGFVWTVDAENSVQQAVAITDGEIVYVGDDAGAKQLIGERTEVIDLDGKMVMPGMQDAHVHTFLGGDKLTACNLNFESLTIPQFQDKIQGCLDEEGDTDKPLIVETWYRQAMQPQGVTVDKSVLDALDTDRAVLVYTTDGHSVLLNSTALEAAGITSEHSGPPHIEVDANGVPNGILEEGAAFMARGKIVPPRTLDESVASASAAMSALSAVGVTAYMDQLSGEDVASAMTELRERGELTTRVFLAPNVSAELGKADPRAAVDEVLAYREQWATDASAQEPGIAVNNVAEFGLDGVLQAPALTASFLEPYYVNVGTEEAPDWQPGTDAGPEPTYTAEQMGAIVALLLDEDITPEPHAIGDRAVRTALDAFEIARAQSDSDTPLAIAHAESVHPDDLARFAELDVLPAMGLQWAKPAFDSIDAAQDTLGPERFARTEPIGSLADAGAQVANGSDWPVDPLNPFASLQISMTRENPEGGDRFPGKLGEDRGLTVEEAIRAMTINPARIMHGDATSGSIEVGKYADLIVLDRNLTEIPADEIVDTKVELTLLGGKAVYGKL</sequence>
<dbReference type="SUPFAM" id="SSF51556">
    <property type="entry name" value="Metallo-dependent hydrolases"/>
    <property type="match status" value="1"/>
</dbReference>
<dbReference type="PANTHER" id="PTHR22642:SF2">
    <property type="entry name" value="PROTEIN LONG AFTER FAR-RED 3"/>
    <property type="match status" value="1"/>
</dbReference>
<comment type="caution">
    <text evidence="3">The sequence shown here is derived from an EMBL/GenBank/DDBJ whole genome shotgun (WGS) entry which is preliminary data.</text>
</comment>
<name>A0A918CA42_AGRME</name>
<keyword evidence="4" id="KW-1185">Reference proteome</keyword>
<dbReference type="Gene3D" id="3.10.310.70">
    <property type="match status" value="1"/>
</dbReference>
<feature type="chain" id="PRO_5039607475" evidence="1">
    <location>
        <begin position="25"/>
        <end position="601"/>
    </location>
</feature>
<protein>
    <submittedName>
        <fullName evidence="3">Amidohydrolase</fullName>
    </submittedName>
</protein>
<dbReference type="InterPro" id="IPR013108">
    <property type="entry name" value="Amidohydro_3"/>
</dbReference>
<dbReference type="SUPFAM" id="SSF51338">
    <property type="entry name" value="Composite domain of metallo-dependent hydrolases"/>
    <property type="match status" value="1"/>
</dbReference>
<dbReference type="InterPro" id="IPR032466">
    <property type="entry name" value="Metal_Hydrolase"/>
</dbReference>
<reference evidence="3" key="1">
    <citation type="journal article" date="2014" name="Int. J. Syst. Evol. Microbiol.">
        <title>Complete genome sequence of Corynebacterium casei LMG S-19264T (=DSM 44701T), isolated from a smear-ripened cheese.</title>
        <authorList>
            <consortium name="US DOE Joint Genome Institute (JGI-PGF)"/>
            <person name="Walter F."/>
            <person name="Albersmeier A."/>
            <person name="Kalinowski J."/>
            <person name="Ruckert C."/>
        </authorList>
    </citation>
    <scope>NUCLEOTIDE SEQUENCE</scope>
    <source>
        <strain evidence="3">JCM 3346</strain>
    </source>
</reference>
<dbReference type="AlphaFoldDB" id="A0A918CA42"/>
<reference evidence="3" key="2">
    <citation type="submission" date="2020-09" db="EMBL/GenBank/DDBJ databases">
        <authorList>
            <person name="Sun Q."/>
            <person name="Ohkuma M."/>
        </authorList>
    </citation>
    <scope>NUCLEOTIDE SEQUENCE</scope>
    <source>
        <strain evidence="3">JCM 3346</strain>
    </source>
</reference>
<dbReference type="EMBL" id="BMRJ01000001">
    <property type="protein sequence ID" value="GGR14189.1"/>
    <property type="molecule type" value="Genomic_DNA"/>
</dbReference>
<dbReference type="Gene3D" id="2.30.40.10">
    <property type="entry name" value="Urease, subunit C, domain 1"/>
    <property type="match status" value="1"/>
</dbReference>
<dbReference type="PROSITE" id="PS51257">
    <property type="entry name" value="PROKAR_LIPOPROTEIN"/>
    <property type="match status" value="1"/>
</dbReference>
<evidence type="ECO:0000313" key="4">
    <source>
        <dbReference type="Proteomes" id="UP000610303"/>
    </source>
</evidence>
<organism evidence="3 4">
    <name type="scientific">Agromyces mediolanus</name>
    <name type="common">Corynebacterium mediolanum</name>
    <dbReference type="NCBI Taxonomy" id="41986"/>
    <lineage>
        <taxon>Bacteria</taxon>
        <taxon>Bacillati</taxon>
        <taxon>Actinomycetota</taxon>
        <taxon>Actinomycetes</taxon>
        <taxon>Micrococcales</taxon>
        <taxon>Microbacteriaceae</taxon>
        <taxon>Agromyces</taxon>
    </lineage>
</organism>
<dbReference type="Pfam" id="PF07969">
    <property type="entry name" value="Amidohydro_3"/>
    <property type="match status" value="1"/>
</dbReference>
<dbReference type="RefSeq" id="WP_189083587.1">
    <property type="nucleotide sequence ID" value="NZ_BMRJ01000001.1"/>
</dbReference>
<dbReference type="InterPro" id="IPR011059">
    <property type="entry name" value="Metal-dep_hydrolase_composite"/>
</dbReference>
<dbReference type="GO" id="GO:0016810">
    <property type="term" value="F:hydrolase activity, acting on carbon-nitrogen (but not peptide) bonds"/>
    <property type="evidence" value="ECO:0007669"/>
    <property type="project" value="InterPro"/>
</dbReference>
<dbReference type="PANTHER" id="PTHR22642">
    <property type="entry name" value="IMIDAZOLONEPROPIONASE"/>
    <property type="match status" value="1"/>
</dbReference>
<proteinExistence type="predicted"/>
<dbReference type="Gene3D" id="3.20.20.140">
    <property type="entry name" value="Metal-dependent hydrolases"/>
    <property type="match status" value="1"/>
</dbReference>
<keyword evidence="1" id="KW-0732">Signal</keyword>
<evidence type="ECO:0000256" key="1">
    <source>
        <dbReference type="SAM" id="SignalP"/>
    </source>
</evidence>
<evidence type="ECO:0000259" key="2">
    <source>
        <dbReference type="Pfam" id="PF07969"/>
    </source>
</evidence>
<evidence type="ECO:0000313" key="3">
    <source>
        <dbReference type="EMBL" id="GGR14189.1"/>
    </source>
</evidence>
<dbReference type="Proteomes" id="UP000610303">
    <property type="component" value="Unassembled WGS sequence"/>
</dbReference>
<dbReference type="InterPro" id="IPR033932">
    <property type="entry name" value="YtcJ-like"/>
</dbReference>
<feature type="signal peptide" evidence="1">
    <location>
        <begin position="1"/>
        <end position="24"/>
    </location>
</feature>